<feature type="transmembrane region" description="Helical" evidence="1">
    <location>
        <begin position="6"/>
        <end position="23"/>
    </location>
</feature>
<keyword evidence="3" id="KW-1185">Reference proteome</keyword>
<dbReference type="Proteomes" id="UP000264492">
    <property type="component" value="Unassembled WGS sequence"/>
</dbReference>
<reference evidence="2 3" key="1">
    <citation type="submission" date="2018-08" db="EMBL/GenBank/DDBJ databases">
        <title>Lysobacter sp. zong2l5, whole genome shotgun sequence.</title>
        <authorList>
            <person name="Zhang X."/>
            <person name="Feng G."/>
            <person name="Zhu H."/>
        </authorList>
    </citation>
    <scope>NUCLEOTIDE SEQUENCE [LARGE SCALE GENOMIC DNA]</scope>
    <source>
        <strain evidence="3">zong2l5</strain>
    </source>
</reference>
<accession>A0A371JXB8</accession>
<keyword evidence="1" id="KW-0812">Transmembrane</keyword>
<protein>
    <recommendedName>
        <fullName evidence="4">Transmembrane protein</fullName>
    </recommendedName>
</protein>
<dbReference type="RefSeq" id="WP_115861665.1">
    <property type="nucleotide sequence ID" value="NZ_QTSU01000004.1"/>
</dbReference>
<organism evidence="2 3">
    <name type="scientific">Lysobacter silvisoli</name>
    <dbReference type="NCBI Taxonomy" id="2293254"/>
    <lineage>
        <taxon>Bacteria</taxon>
        <taxon>Pseudomonadati</taxon>
        <taxon>Pseudomonadota</taxon>
        <taxon>Gammaproteobacteria</taxon>
        <taxon>Lysobacterales</taxon>
        <taxon>Lysobacteraceae</taxon>
        <taxon>Lysobacter</taxon>
    </lineage>
</organism>
<dbReference type="EMBL" id="QTSU01000004">
    <property type="protein sequence ID" value="RDZ26306.1"/>
    <property type="molecule type" value="Genomic_DNA"/>
</dbReference>
<comment type="caution">
    <text evidence="2">The sequence shown here is derived from an EMBL/GenBank/DDBJ whole genome shotgun (WGS) entry which is preliminary data.</text>
</comment>
<sequence>MEFEILIPITLFLCITYAIKFIVEARFRSKLIQQGNGSEELLRSLVQGEDQRRRHSSLRWGLLSLTLAVAFALIEAFGWDSVTPGVVAVLLAATGLGNLGYYALSRRLS</sequence>
<evidence type="ECO:0008006" key="4">
    <source>
        <dbReference type="Google" id="ProtNLM"/>
    </source>
</evidence>
<name>A0A371JXB8_9GAMM</name>
<evidence type="ECO:0000256" key="1">
    <source>
        <dbReference type="SAM" id="Phobius"/>
    </source>
</evidence>
<proteinExistence type="predicted"/>
<evidence type="ECO:0000313" key="3">
    <source>
        <dbReference type="Proteomes" id="UP000264492"/>
    </source>
</evidence>
<dbReference type="AlphaFoldDB" id="A0A371JXB8"/>
<keyword evidence="1" id="KW-1133">Transmembrane helix</keyword>
<evidence type="ECO:0000313" key="2">
    <source>
        <dbReference type="EMBL" id="RDZ26306.1"/>
    </source>
</evidence>
<feature type="transmembrane region" description="Helical" evidence="1">
    <location>
        <begin position="85"/>
        <end position="104"/>
    </location>
</feature>
<dbReference type="OrthoDB" id="5954762at2"/>
<keyword evidence="1" id="KW-0472">Membrane</keyword>
<gene>
    <name evidence="2" type="ORF">DX914_18755</name>
</gene>
<feature type="transmembrane region" description="Helical" evidence="1">
    <location>
        <begin position="60"/>
        <end position="79"/>
    </location>
</feature>